<name>K1Q8T6_MAGGI</name>
<accession>K1Q8T6</accession>
<dbReference type="InterPro" id="IPR001828">
    <property type="entry name" value="ANF_lig-bd_rcpt"/>
</dbReference>
<dbReference type="AlphaFoldDB" id="K1Q8T6"/>
<gene>
    <name evidence="6" type="ORF">CGI_10023998</name>
</gene>
<keyword evidence="3" id="KW-1133">Transmembrane helix</keyword>
<feature type="domain" description="Receptor ligand binding region" evidence="5">
    <location>
        <begin position="27"/>
        <end position="187"/>
    </location>
</feature>
<dbReference type="InterPro" id="IPR028082">
    <property type="entry name" value="Peripla_BP_I"/>
</dbReference>
<evidence type="ECO:0000256" key="2">
    <source>
        <dbReference type="ARBA" id="ARBA00022692"/>
    </source>
</evidence>
<dbReference type="InterPro" id="IPR052612">
    <property type="entry name" value="ANP_Clearance_Receptor"/>
</dbReference>
<keyword evidence="4" id="KW-0472">Membrane</keyword>
<evidence type="ECO:0000256" key="4">
    <source>
        <dbReference type="ARBA" id="ARBA00023136"/>
    </source>
</evidence>
<dbReference type="EMBL" id="JH815886">
    <property type="protein sequence ID" value="EKC33097.1"/>
    <property type="molecule type" value="Genomic_DNA"/>
</dbReference>
<reference evidence="6" key="1">
    <citation type="journal article" date="2012" name="Nature">
        <title>The oyster genome reveals stress adaptation and complexity of shell formation.</title>
        <authorList>
            <person name="Zhang G."/>
            <person name="Fang X."/>
            <person name="Guo X."/>
            <person name="Li L."/>
            <person name="Luo R."/>
            <person name="Xu F."/>
            <person name="Yang P."/>
            <person name="Zhang L."/>
            <person name="Wang X."/>
            <person name="Qi H."/>
            <person name="Xiong Z."/>
            <person name="Que H."/>
            <person name="Xie Y."/>
            <person name="Holland P.W."/>
            <person name="Paps J."/>
            <person name="Zhu Y."/>
            <person name="Wu F."/>
            <person name="Chen Y."/>
            <person name="Wang J."/>
            <person name="Peng C."/>
            <person name="Meng J."/>
            <person name="Yang L."/>
            <person name="Liu J."/>
            <person name="Wen B."/>
            <person name="Zhang N."/>
            <person name="Huang Z."/>
            <person name="Zhu Q."/>
            <person name="Feng Y."/>
            <person name="Mount A."/>
            <person name="Hedgecock D."/>
            <person name="Xu Z."/>
            <person name="Liu Y."/>
            <person name="Domazet-Loso T."/>
            <person name="Du Y."/>
            <person name="Sun X."/>
            <person name="Zhang S."/>
            <person name="Liu B."/>
            <person name="Cheng P."/>
            <person name="Jiang X."/>
            <person name="Li J."/>
            <person name="Fan D."/>
            <person name="Wang W."/>
            <person name="Fu W."/>
            <person name="Wang T."/>
            <person name="Wang B."/>
            <person name="Zhang J."/>
            <person name="Peng Z."/>
            <person name="Li Y."/>
            <person name="Li N."/>
            <person name="Wang J."/>
            <person name="Chen M."/>
            <person name="He Y."/>
            <person name="Tan F."/>
            <person name="Song X."/>
            <person name="Zheng Q."/>
            <person name="Huang R."/>
            <person name="Yang H."/>
            <person name="Du X."/>
            <person name="Chen L."/>
            <person name="Yang M."/>
            <person name="Gaffney P.M."/>
            <person name="Wang S."/>
            <person name="Luo L."/>
            <person name="She Z."/>
            <person name="Ming Y."/>
            <person name="Huang W."/>
            <person name="Zhang S."/>
            <person name="Huang B."/>
            <person name="Zhang Y."/>
            <person name="Qu T."/>
            <person name="Ni P."/>
            <person name="Miao G."/>
            <person name="Wang J."/>
            <person name="Wang Q."/>
            <person name="Steinberg C.E."/>
            <person name="Wang H."/>
            <person name="Li N."/>
            <person name="Qian L."/>
            <person name="Zhang G."/>
            <person name="Li Y."/>
            <person name="Yang H."/>
            <person name="Liu X."/>
            <person name="Wang J."/>
            <person name="Yin Y."/>
            <person name="Wang J."/>
        </authorList>
    </citation>
    <scope>NUCLEOTIDE SEQUENCE [LARGE SCALE GENOMIC DNA]</scope>
    <source>
        <strain evidence="6">05x7-T-G4-1.051#20</strain>
    </source>
</reference>
<feature type="domain" description="Receptor ligand binding region" evidence="5">
    <location>
        <begin position="263"/>
        <end position="398"/>
    </location>
</feature>
<dbReference type="HOGENOM" id="CLU_612888_0_0_1"/>
<organism evidence="6">
    <name type="scientific">Magallana gigas</name>
    <name type="common">Pacific oyster</name>
    <name type="synonym">Crassostrea gigas</name>
    <dbReference type="NCBI Taxonomy" id="29159"/>
    <lineage>
        <taxon>Eukaryota</taxon>
        <taxon>Metazoa</taxon>
        <taxon>Spiralia</taxon>
        <taxon>Lophotrochozoa</taxon>
        <taxon>Mollusca</taxon>
        <taxon>Bivalvia</taxon>
        <taxon>Autobranchia</taxon>
        <taxon>Pteriomorphia</taxon>
        <taxon>Ostreida</taxon>
        <taxon>Ostreoidea</taxon>
        <taxon>Ostreidae</taxon>
        <taxon>Magallana</taxon>
    </lineage>
</organism>
<dbReference type="GO" id="GO:0016020">
    <property type="term" value="C:membrane"/>
    <property type="evidence" value="ECO:0007669"/>
    <property type="project" value="UniProtKB-SubCell"/>
</dbReference>
<protein>
    <submittedName>
        <fullName evidence="6">Atrial natriuretic peptide clearance receptor</fullName>
    </submittedName>
</protein>
<dbReference type="PANTHER" id="PTHR44755:SF11">
    <property type="entry name" value="ATRIAL NATRIURETIC PEPTIDE RECEPTOR 3 ISOFORM X1"/>
    <property type="match status" value="1"/>
</dbReference>
<evidence type="ECO:0000256" key="1">
    <source>
        <dbReference type="ARBA" id="ARBA00004370"/>
    </source>
</evidence>
<comment type="subcellular location">
    <subcellularLocation>
        <location evidence="1">Membrane</location>
    </subcellularLocation>
</comment>
<dbReference type="SUPFAM" id="SSF53822">
    <property type="entry name" value="Periplasmic binding protein-like I"/>
    <property type="match status" value="2"/>
</dbReference>
<sequence length="468" mass="52296">MAAITVTVMAPASPKSRLFSLTKVIPAVHRGIEEVKRREILSHINVTFVDTEESAIIAPVEAFKIIREGRQNVFLGPVGDYALSPVGRYAPFWNIPIVTPGGFSHDFKVFRKSEYPTLIRTGPSFDSVTAFIDHEILQQYGWRKISLLYDKDDRGLFKGFDYLMGSAFVVQLRENSIDLHYEIKPSLLHQTMNYTKTLVEDVGGKFGASVTSCVLRAQTMPPVLWVLVTAGVFVAAEVRTSLRMIAMAPAFPRGRMFSLTKIMPAINLGIEEVERRGVLPNHRINLTVVDTEESAIVGPVRFFNVIHQQGGKINLFLGPVEDYTLSPVGGYAPYWNAPILTPGGFSHDFKEKRQVEYKTLTRIGPGFDSAARFLVDEVMKMHHWKRVSLIYDSDDRGLFNGYDYLLGSAFINYFKKSLGSEVKFEILTPKYADILMDTVGNKFSGITTGGNRNSPVLLAFPCHSAVLL</sequence>
<dbReference type="GO" id="GO:0007165">
    <property type="term" value="P:signal transduction"/>
    <property type="evidence" value="ECO:0007669"/>
    <property type="project" value="TreeGrafter"/>
</dbReference>
<evidence type="ECO:0000259" key="5">
    <source>
        <dbReference type="Pfam" id="PF01094"/>
    </source>
</evidence>
<dbReference type="GO" id="GO:0017046">
    <property type="term" value="F:peptide hormone binding"/>
    <property type="evidence" value="ECO:0007669"/>
    <property type="project" value="TreeGrafter"/>
</dbReference>
<dbReference type="GO" id="GO:0038023">
    <property type="term" value="F:signaling receptor activity"/>
    <property type="evidence" value="ECO:0007669"/>
    <property type="project" value="TreeGrafter"/>
</dbReference>
<dbReference type="PANTHER" id="PTHR44755">
    <property type="entry name" value="NATRIURETIC PEPTIDE RECEPTOR 3-RELATED"/>
    <property type="match status" value="1"/>
</dbReference>
<dbReference type="Gene3D" id="3.40.50.2300">
    <property type="match status" value="2"/>
</dbReference>
<dbReference type="Pfam" id="PF01094">
    <property type="entry name" value="ANF_receptor"/>
    <property type="match status" value="2"/>
</dbReference>
<evidence type="ECO:0000256" key="3">
    <source>
        <dbReference type="ARBA" id="ARBA00022989"/>
    </source>
</evidence>
<dbReference type="InParanoid" id="K1Q8T6"/>
<keyword evidence="2" id="KW-0812">Transmembrane</keyword>
<evidence type="ECO:0000313" key="6">
    <source>
        <dbReference type="EMBL" id="EKC33097.1"/>
    </source>
</evidence>
<keyword evidence="6" id="KW-0675">Receptor</keyword>
<proteinExistence type="predicted"/>